<dbReference type="PROSITE" id="PS52015">
    <property type="entry name" value="TONB_CTD"/>
    <property type="match status" value="1"/>
</dbReference>
<name>A0A8J6PEJ6_9FLAO</name>
<evidence type="ECO:0000256" key="8">
    <source>
        <dbReference type="ARBA" id="ARBA00022989"/>
    </source>
</evidence>
<proteinExistence type="inferred from homology"/>
<gene>
    <name evidence="13" type="ORF">H9Y05_08770</name>
</gene>
<protein>
    <submittedName>
        <fullName evidence="13">Energy transducer TonB</fullName>
    </submittedName>
</protein>
<sequence>MEIIIFITVLVFVVSLYDYFSSKSWQQVTSTARNEVVFDERNKEYGAYQIRRNYDRNLILIILGLATTIGLAYGTYLFIKSLPEEEIEAPPIDTSVFTIEAPPLDDEVPPPPPVEEVPVQLEKTVEFLPPVVTDEPVDNPPPIQDAMTDTKASTQTNDIETETFTPPTVTAPKVVEKEEEILTFVAEEASFPGGTAEMMKYLGKNIKYPEVAIQAGIQGKVTLRFVVGKDGSIENVTVARGVPGCPECDKEAIRVVKSMPKWKPAKNDGKVVKSYFNLPVTFKLQ</sequence>
<comment type="subcellular location">
    <subcellularLocation>
        <location evidence="1">Cell inner membrane</location>
        <topology evidence="1">Single-pass membrane protein</topology>
        <orientation evidence="1">Periplasmic side</orientation>
    </subcellularLocation>
</comment>
<evidence type="ECO:0000256" key="3">
    <source>
        <dbReference type="ARBA" id="ARBA00022448"/>
    </source>
</evidence>
<keyword evidence="9 11" id="KW-0472">Membrane</keyword>
<dbReference type="GO" id="GO:0098797">
    <property type="term" value="C:plasma membrane protein complex"/>
    <property type="evidence" value="ECO:0007669"/>
    <property type="project" value="TreeGrafter"/>
</dbReference>
<organism evidence="13 14">
    <name type="scientific">Taishania pollutisoli</name>
    <dbReference type="NCBI Taxonomy" id="2766479"/>
    <lineage>
        <taxon>Bacteria</taxon>
        <taxon>Pseudomonadati</taxon>
        <taxon>Bacteroidota</taxon>
        <taxon>Flavobacteriia</taxon>
        <taxon>Flavobacteriales</taxon>
        <taxon>Crocinitomicaceae</taxon>
        <taxon>Taishania</taxon>
    </lineage>
</organism>
<keyword evidence="8 11" id="KW-1133">Transmembrane helix</keyword>
<evidence type="ECO:0000256" key="11">
    <source>
        <dbReference type="SAM" id="Phobius"/>
    </source>
</evidence>
<dbReference type="Proteomes" id="UP000652681">
    <property type="component" value="Unassembled WGS sequence"/>
</dbReference>
<keyword evidence="5" id="KW-0997">Cell inner membrane</keyword>
<keyword evidence="7" id="KW-0653">Protein transport</keyword>
<dbReference type="GO" id="GO:0015031">
    <property type="term" value="P:protein transport"/>
    <property type="evidence" value="ECO:0007669"/>
    <property type="project" value="UniProtKB-KW"/>
</dbReference>
<feature type="region of interest" description="Disordered" evidence="10">
    <location>
        <begin position="133"/>
        <end position="155"/>
    </location>
</feature>
<dbReference type="RefSeq" id="WP_163489941.1">
    <property type="nucleotide sequence ID" value="NZ_JACVEL010000004.1"/>
</dbReference>
<evidence type="ECO:0000256" key="9">
    <source>
        <dbReference type="ARBA" id="ARBA00023136"/>
    </source>
</evidence>
<dbReference type="AlphaFoldDB" id="A0A8J6PEJ6"/>
<dbReference type="GO" id="GO:0055085">
    <property type="term" value="P:transmembrane transport"/>
    <property type="evidence" value="ECO:0007669"/>
    <property type="project" value="InterPro"/>
</dbReference>
<dbReference type="InterPro" id="IPR051045">
    <property type="entry name" value="TonB-dependent_transducer"/>
</dbReference>
<dbReference type="SUPFAM" id="SSF74653">
    <property type="entry name" value="TolA/TonB C-terminal domain"/>
    <property type="match status" value="1"/>
</dbReference>
<evidence type="ECO:0000256" key="5">
    <source>
        <dbReference type="ARBA" id="ARBA00022519"/>
    </source>
</evidence>
<dbReference type="PANTHER" id="PTHR33446">
    <property type="entry name" value="PROTEIN TONB-RELATED"/>
    <property type="match status" value="1"/>
</dbReference>
<keyword evidence="4" id="KW-1003">Cell membrane</keyword>
<keyword evidence="6 11" id="KW-0812">Transmembrane</keyword>
<comment type="similarity">
    <text evidence="2">Belongs to the TonB family.</text>
</comment>
<dbReference type="Gene3D" id="3.30.1150.10">
    <property type="match status" value="1"/>
</dbReference>
<evidence type="ECO:0000313" key="14">
    <source>
        <dbReference type="Proteomes" id="UP000652681"/>
    </source>
</evidence>
<evidence type="ECO:0000256" key="6">
    <source>
        <dbReference type="ARBA" id="ARBA00022692"/>
    </source>
</evidence>
<dbReference type="EMBL" id="JACVEL010000004">
    <property type="protein sequence ID" value="MBC9812560.1"/>
    <property type="molecule type" value="Genomic_DNA"/>
</dbReference>
<dbReference type="NCBIfam" id="TIGR01352">
    <property type="entry name" value="tonB_Cterm"/>
    <property type="match status" value="1"/>
</dbReference>
<comment type="caution">
    <text evidence="13">The sequence shown here is derived from an EMBL/GenBank/DDBJ whole genome shotgun (WGS) entry which is preliminary data.</text>
</comment>
<accession>A0A8J6PEJ6</accession>
<evidence type="ECO:0000256" key="2">
    <source>
        <dbReference type="ARBA" id="ARBA00006555"/>
    </source>
</evidence>
<dbReference type="InterPro" id="IPR006260">
    <property type="entry name" value="TonB/TolA_C"/>
</dbReference>
<evidence type="ECO:0000256" key="4">
    <source>
        <dbReference type="ARBA" id="ARBA00022475"/>
    </source>
</evidence>
<reference evidence="13" key="1">
    <citation type="submission" date="2020-09" db="EMBL/GenBank/DDBJ databases">
        <title>Taishania pollutisoli gen. nov., sp. nov., Isolated from Tetrabromobisphenol A-Contaminated Soil.</title>
        <authorList>
            <person name="Chen Q."/>
        </authorList>
    </citation>
    <scope>NUCLEOTIDE SEQUENCE</scope>
    <source>
        <strain evidence="13">CZZ-1</strain>
    </source>
</reference>
<dbReference type="GO" id="GO:0031992">
    <property type="term" value="F:energy transducer activity"/>
    <property type="evidence" value="ECO:0007669"/>
    <property type="project" value="TreeGrafter"/>
</dbReference>
<keyword evidence="14" id="KW-1185">Reference proteome</keyword>
<evidence type="ECO:0000313" key="13">
    <source>
        <dbReference type="EMBL" id="MBC9812560.1"/>
    </source>
</evidence>
<feature type="domain" description="TonB C-terminal" evidence="12">
    <location>
        <begin position="193"/>
        <end position="285"/>
    </location>
</feature>
<dbReference type="PANTHER" id="PTHR33446:SF2">
    <property type="entry name" value="PROTEIN TONB"/>
    <property type="match status" value="1"/>
</dbReference>
<evidence type="ECO:0000256" key="7">
    <source>
        <dbReference type="ARBA" id="ARBA00022927"/>
    </source>
</evidence>
<dbReference type="InterPro" id="IPR037682">
    <property type="entry name" value="TonB_C"/>
</dbReference>
<feature type="transmembrane region" description="Helical" evidence="11">
    <location>
        <begin position="58"/>
        <end position="79"/>
    </location>
</feature>
<evidence type="ECO:0000259" key="12">
    <source>
        <dbReference type="PROSITE" id="PS52015"/>
    </source>
</evidence>
<evidence type="ECO:0000256" key="1">
    <source>
        <dbReference type="ARBA" id="ARBA00004383"/>
    </source>
</evidence>
<evidence type="ECO:0000256" key="10">
    <source>
        <dbReference type="SAM" id="MobiDB-lite"/>
    </source>
</evidence>
<keyword evidence="3" id="KW-0813">Transport</keyword>
<dbReference type="Pfam" id="PF03544">
    <property type="entry name" value="TonB_C"/>
    <property type="match status" value="1"/>
</dbReference>